<evidence type="ECO:0000259" key="2">
    <source>
        <dbReference type="PROSITE" id="PS50234"/>
    </source>
</evidence>
<dbReference type="Pfam" id="PF00092">
    <property type="entry name" value="VWA"/>
    <property type="match status" value="1"/>
</dbReference>
<gene>
    <name evidence="3" type="ORF">AYL99_09347</name>
</gene>
<evidence type="ECO:0000256" key="1">
    <source>
        <dbReference type="SAM" id="MobiDB-lite"/>
    </source>
</evidence>
<feature type="compositionally biased region" description="Pro residues" evidence="1">
    <location>
        <begin position="88"/>
        <end position="100"/>
    </location>
</feature>
<dbReference type="PROSITE" id="PS50234">
    <property type="entry name" value="VWFA"/>
    <property type="match status" value="1"/>
</dbReference>
<dbReference type="STRING" id="1367422.A0A178Z8Q8"/>
<evidence type="ECO:0000313" key="3">
    <source>
        <dbReference type="EMBL" id="OAP56168.1"/>
    </source>
</evidence>
<dbReference type="InterPro" id="IPR036465">
    <property type="entry name" value="vWFA_dom_sf"/>
</dbReference>
<feature type="compositionally biased region" description="Low complexity" evidence="1">
    <location>
        <begin position="29"/>
        <end position="87"/>
    </location>
</feature>
<proteinExistence type="predicted"/>
<reference evidence="3 4" key="1">
    <citation type="submission" date="2016-04" db="EMBL/GenBank/DDBJ databases">
        <title>Draft genome of Fonsecaea erecta CBS 125763.</title>
        <authorList>
            <person name="Weiss V.A."/>
            <person name="Vicente V.A."/>
            <person name="Raittz R.T."/>
            <person name="Moreno L.F."/>
            <person name="De Souza E.M."/>
            <person name="Pedrosa F.O."/>
            <person name="Steffens M.B."/>
            <person name="Faoro H."/>
            <person name="Tadra-Sfeir M.Z."/>
            <person name="Najafzadeh M.J."/>
            <person name="Felipe M.S."/>
            <person name="Teixeira M."/>
            <person name="Sun J."/>
            <person name="Xi L."/>
            <person name="Gomes R."/>
            <person name="De Azevedo C.M."/>
            <person name="Salgado C.G."/>
            <person name="Da Silva M.B."/>
            <person name="Nascimento M.F."/>
            <person name="Queiroz-Telles F."/>
            <person name="Attili D.S."/>
            <person name="Gorbushina A."/>
        </authorList>
    </citation>
    <scope>NUCLEOTIDE SEQUENCE [LARGE SCALE GENOMIC DNA]</scope>
    <source>
        <strain evidence="3 4">CBS 125763</strain>
    </source>
</reference>
<dbReference type="Proteomes" id="UP000078343">
    <property type="component" value="Unassembled WGS sequence"/>
</dbReference>
<dbReference type="InterPro" id="IPR002035">
    <property type="entry name" value="VWF_A"/>
</dbReference>
<sequence>MATPILLSRDSFHTTHNKMDHLLRRFSSKKSSMTSRGSPSTVYSRQSTPAPSPSTAASTPRPTASPIARARNNNSNNTNPFPTTIPTRRPPAAEPPPPYSPRSDSNTNTNVPYSPADLSTPMQVADDSPYAFLRTFDTIFLIDDSGSMAGRSWRETSAALAAIAPICTAHDPDGIDVYFLNHRNPHTAGGLGGYTNITTTATVQSLFQNVRPLGGTPTGTRLNQILKPYLSELSDSLERQSRNSNEAEAPVKPLNIIVITDGVPSDDVESVIVHAARKLDALSAEPWQVGIQFFQVGREPEARDMLCELDDTLSAEYHIRDMVDTVPWSGEDGEDQGLTAQGLLKVCLGSVVRRWDRRHV</sequence>
<dbReference type="EMBL" id="LVYI01000009">
    <property type="protein sequence ID" value="OAP56168.1"/>
    <property type="molecule type" value="Genomic_DNA"/>
</dbReference>
<accession>A0A178Z8Q8</accession>
<protein>
    <recommendedName>
        <fullName evidence="2">VWFA domain-containing protein</fullName>
    </recommendedName>
</protein>
<dbReference type="PANTHER" id="PTHR34706:SF1">
    <property type="entry name" value="VWFA DOMAIN-CONTAINING PROTEIN"/>
    <property type="match status" value="1"/>
</dbReference>
<name>A0A178Z8Q8_9EURO</name>
<dbReference type="RefSeq" id="XP_018689535.1">
    <property type="nucleotide sequence ID" value="XM_018840854.1"/>
</dbReference>
<dbReference type="Gene3D" id="3.40.50.410">
    <property type="entry name" value="von Willebrand factor, type A domain"/>
    <property type="match status" value="1"/>
</dbReference>
<keyword evidence="4" id="KW-1185">Reference proteome</keyword>
<feature type="region of interest" description="Disordered" evidence="1">
    <location>
        <begin position="23"/>
        <end position="122"/>
    </location>
</feature>
<dbReference type="PANTHER" id="PTHR34706">
    <property type="entry name" value="SLR1338 PROTEIN"/>
    <property type="match status" value="1"/>
</dbReference>
<organism evidence="3 4">
    <name type="scientific">Fonsecaea erecta</name>
    <dbReference type="NCBI Taxonomy" id="1367422"/>
    <lineage>
        <taxon>Eukaryota</taxon>
        <taxon>Fungi</taxon>
        <taxon>Dikarya</taxon>
        <taxon>Ascomycota</taxon>
        <taxon>Pezizomycotina</taxon>
        <taxon>Eurotiomycetes</taxon>
        <taxon>Chaetothyriomycetidae</taxon>
        <taxon>Chaetothyriales</taxon>
        <taxon>Herpotrichiellaceae</taxon>
        <taxon>Fonsecaea</taxon>
    </lineage>
</organism>
<comment type="caution">
    <text evidence="3">The sequence shown here is derived from an EMBL/GenBank/DDBJ whole genome shotgun (WGS) entry which is preliminary data.</text>
</comment>
<feature type="domain" description="VWFA" evidence="2">
    <location>
        <begin position="137"/>
        <end position="297"/>
    </location>
</feature>
<evidence type="ECO:0000313" key="4">
    <source>
        <dbReference type="Proteomes" id="UP000078343"/>
    </source>
</evidence>
<dbReference type="GeneID" id="30013515"/>
<dbReference type="SUPFAM" id="SSF53300">
    <property type="entry name" value="vWA-like"/>
    <property type="match status" value="1"/>
</dbReference>
<dbReference type="OrthoDB" id="2142040at2759"/>
<dbReference type="AlphaFoldDB" id="A0A178Z8Q8"/>